<feature type="compositionally biased region" description="Low complexity" evidence="9">
    <location>
        <begin position="263"/>
        <end position="276"/>
    </location>
</feature>
<evidence type="ECO:0000256" key="6">
    <source>
        <dbReference type="ARBA" id="ARBA00022786"/>
    </source>
</evidence>
<feature type="region of interest" description="Disordered" evidence="9">
    <location>
        <begin position="422"/>
        <end position="458"/>
    </location>
</feature>
<dbReference type="Gene3D" id="3.30.40.10">
    <property type="entry name" value="Zinc/RING finger domain, C3HC4 (zinc finger)"/>
    <property type="match status" value="1"/>
</dbReference>
<dbReference type="PANTHER" id="PTHR22937">
    <property type="entry name" value="E3 UBIQUITIN-PROTEIN LIGASE RNF165"/>
    <property type="match status" value="1"/>
</dbReference>
<evidence type="ECO:0000259" key="10">
    <source>
        <dbReference type="PROSITE" id="PS50089"/>
    </source>
</evidence>
<feature type="compositionally biased region" description="Polar residues" evidence="9">
    <location>
        <begin position="670"/>
        <end position="679"/>
    </location>
</feature>
<comment type="caution">
    <text evidence="11">The sequence shown here is derived from an EMBL/GenBank/DDBJ whole genome shotgun (WGS) entry which is preliminary data.</text>
</comment>
<keyword evidence="4" id="KW-0479">Metal-binding</keyword>
<dbReference type="SMART" id="SM00184">
    <property type="entry name" value="RING"/>
    <property type="match status" value="1"/>
</dbReference>
<feature type="region of interest" description="Disordered" evidence="9">
    <location>
        <begin position="472"/>
        <end position="497"/>
    </location>
</feature>
<feature type="compositionally biased region" description="Low complexity" evidence="9">
    <location>
        <begin position="45"/>
        <end position="60"/>
    </location>
</feature>
<feature type="region of interest" description="Disordered" evidence="9">
    <location>
        <begin position="822"/>
        <end position="866"/>
    </location>
</feature>
<evidence type="ECO:0000256" key="4">
    <source>
        <dbReference type="ARBA" id="ARBA00022723"/>
    </source>
</evidence>
<organism evidence="11 12">
    <name type="scientific">Bondarzewia mesenterica</name>
    <dbReference type="NCBI Taxonomy" id="1095465"/>
    <lineage>
        <taxon>Eukaryota</taxon>
        <taxon>Fungi</taxon>
        <taxon>Dikarya</taxon>
        <taxon>Basidiomycota</taxon>
        <taxon>Agaricomycotina</taxon>
        <taxon>Agaricomycetes</taxon>
        <taxon>Russulales</taxon>
        <taxon>Bondarzewiaceae</taxon>
        <taxon>Bondarzewia</taxon>
    </lineage>
</organism>
<feature type="region of interest" description="Disordered" evidence="9">
    <location>
        <begin position="516"/>
        <end position="557"/>
    </location>
</feature>
<dbReference type="GO" id="GO:0008270">
    <property type="term" value="F:zinc ion binding"/>
    <property type="evidence" value="ECO:0007669"/>
    <property type="project" value="UniProtKB-KW"/>
</dbReference>
<dbReference type="SUPFAM" id="SSF57850">
    <property type="entry name" value="RING/U-box"/>
    <property type="match status" value="1"/>
</dbReference>
<dbReference type="EMBL" id="SGPL01000052">
    <property type="protein sequence ID" value="THH19215.1"/>
    <property type="molecule type" value="Genomic_DNA"/>
</dbReference>
<feature type="compositionally biased region" description="Polar residues" evidence="9">
    <location>
        <begin position="352"/>
        <end position="385"/>
    </location>
</feature>
<gene>
    <name evidence="11" type="ORF">EW146_g1908</name>
</gene>
<feature type="region of interest" description="Disordered" evidence="9">
    <location>
        <begin position="1"/>
        <end position="385"/>
    </location>
</feature>
<feature type="compositionally biased region" description="Low complexity" evidence="9">
    <location>
        <begin position="474"/>
        <end position="485"/>
    </location>
</feature>
<feature type="compositionally biased region" description="Low complexity" evidence="9">
    <location>
        <begin position="1020"/>
        <end position="1037"/>
    </location>
</feature>
<dbReference type="Pfam" id="PF13639">
    <property type="entry name" value="zf-RING_2"/>
    <property type="match status" value="1"/>
</dbReference>
<reference evidence="11 12" key="1">
    <citation type="submission" date="2019-02" db="EMBL/GenBank/DDBJ databases">
        <title>Genome sequencing of the rare red list fungi Bondarzewia mesenterica.</title>
        <authorList>
            <person name="Buettner E."/>
            <person name="Kellner H."/>
        </authorList>
    </citation>
    <scope>NUCLEOTIDE SEQUENCE [LARGE SCALE GENOMIC DNA]</scope>
    <source>
        <strain evidence="11 12">DSM 108281</strain>
    </source>
</reference>
<dbReference type="PROSITE" id="PS50089">
    <property type="entry name" value="ZF_RING_2"/>
    <property type="match status" value="1"/>
</dbReference>
<proteinExistence type="predicted"/>
<dbReference type="InterPro" id="IPR013083">
    <property type="entry name" value="Znf_RING/FYVE/PHD"/>
</dbReference>
<evidence type="ECO:0000256" key="3">
    <source>
        <dbReference type="ARBA" id="ARBA00022679"/>
    </source>
</evidence>
<evidence type="ECO:0000313" key="12">
    <source>
        <dbReference type="Proteomes" id="UP000310158"/>
    </source>
</evidence>
<feature type="compositionally biased region" description="Low complexity" evidence="9">
    <location>
        <begin position="524"/>
        <end position="534"/>
    </location>
</feature>
<feature type="domain" description="RING-type" evidence="10">
    <location>
        <begin position="975"/>
        <end position="1017"/>
    </location>
</feature>
<evidence type="ECO:0000256" key="1">
    <source>
        <dbReference type="ARBA" id="ARBA00000900"/>
    </source>
</evidence>
<evidence type="ECO:0000256" key="7">
    <source>
        <dbReference type="ARBA" id="ARBA00022833"/>
    </source>
</evidence>
<keyword evidence="5 8" id="KW-0863">Zinc-finger</keyword>
<keyword evidence="12" id="KW-1185">Reference proteome</keyword>
<dbReference type="AlphaFoldDB" id="A0A4S4M2U7"/>
<dbReference type="EC" id="2.3.2.27" evidence="2"/>
<evidence type="ECO:0000313" key="11">
    <source>
        <dbReference type="EMBL" id="THH19215.1"/>
    </source>
</evidence>
<accession>A0A4S4M2U7</accession>
<evidence type="ECO:0000256" key="8">
    <source>
        <dbReference type="PROSITE-ProRule" id="PRU00175"/>
    </source>
</evidence>
<feature type="compositionally biased region" description="Low complexity" evidence="9">
    <location>
        <begin position="326"/>
        <end position="351"/>
    </location>
</feature>
<keyword evidence="7" id="KW-0862">Zinc</keyword>
<keyword evidence="3" id="KW-0808">Transferase</keyword>
<feature type="compositionally biased region" description="Acidic residues" evidence="9">
    <location>
        <begin position="841"/>
        <end position="850"/>
    </location>
</feature>
<name>A0A4S4M2U7_9AGAM</name>
<keyword evidence="6" id="KW-0833">Ubl conjugation pathway</keyword>
<dbReference type="InterPro" id="IPR045191">
    <property type="entry name" value="MBR1/2-like"/>
</dbReference>
<dbReference type="FunFam" id="3.30.40.10:FF:000728">
    <property type="entry name" value="Unplaced genomic scaffold supercont1.4, whole genome shotgun sequence"/>
    <property type="match status" value="1"/>
</dbReference>
<dbReference type="PANTHER" id="PTHR22937:SF65">
    <property type="entry name" value="E3 UBIQUITIN-PROTEIN LIGASE ARK2C"/>
    <property type="match status" value="1"/>
</dbReference>
<feature type="compositionally biased region" description="Polar residues" evidence="9">
    <location>
        <begin position="1"/>
        <end position="11"/>
    </location>
</feature>
<feature type="compositionally biased region" description="Pro residues" evidence="9">
    <location>
        <begin position="225"/>
        <end position="241"/>
    </location>
</feature>
<feature type="compositionally biased region" description="Low complexity" evidence="9">
    <location>
        <begin position="752"/>
        <end position="767"/>
    </location>
</feature>
<dbReference type="GO" id="GO:0005634">
    <property type="term" value="C:nucleus"/>
    <property type="evidence" value="ECO:0007669"/>
    <property type="project" value="TreeGrafter"/>
</dbReference>
<dbReference type="Proteomes" id="UP000310158">
    <property type="component" value="Unassembled WGS sequence"/>
</dbReference>
<feature type="compositionally biased region" description="Polar residues" evidence="9">
    <location>
        <begin position="33"/>
        <end position="44"/>
    </location>
</feature>
<evidence type="ECO:0000256" key="2">
    <source>
        <dbReference type="ARBA" id="ARBA00012483"/>
    </source>
</evidence>
<dbReference type="GO" id="GO:0061630">
    <property type="term" value="F:ubiquitin protein ligase activity"/>
    <property type="evidence" value="ECO:0007669"/>
    <property type="project" value="UniProtKB-EC"/>
</dbReference>
<comment type="catalytic activity">
    <reaction evidence="1">
        <text>S-ubiquitinyl-[E2 ubiquitin-conjugating enzyme]-L-cysteine + [acceptor protein]-L-lysine = [E2 ubiquitin-conjugating enzyme]-L-cysteine + N(6)-ubiquitinyl-[acceptor protein]-L-lysine.</text>
        <dbReference type="EC" id="2.3.2.27"/>
    </reaction>
</comment>
<feature type="compositionally biased region" description="Polar residues" evidence="9">
    <location>
        <begin position="623"/>
        <end position="643"/>
    </location>
</feature>
<feature type="region of interest" description="Disordered" evidence="9">
    <location>
        <begin position="740"/>
        <end position="768"/>
    </location>
</feature>
<protein>
    <recommendedName>
        <fullName evidence="2">RING-type E3 ubiquitin transferase</fullName>
        <ecNumber evidence="2">2.3.2.27</ecNumber>
    </recommendedName>
</protein>
<feature type="compositionally biased region" description="Polar residues" evidence="9">
    <location>
        <begin position="89"/>
        <end position="103"/>
    </location>
</feature>
<feature type="region of interest" description="Disordered" evidence="9">
    <location>
        <begin position="1017"/>
        <end position="1037"/>
    </location>
</feature>
<feature type="region of interest" description="Disordered" evidence="9">
    <location>
        <begin position="576"/>
        <end position="605"/>
    </location>
</feature>
<evidence type="ECO:0000256" key="5">
    <source>
        <dbReference type="ARBA" id="ARBA00022771"/>
    </source>
</evidence>
<evidence type="ECO:0000256" key="9">
    <source>
        <dbReference type="SAM" id="MobiDB-lite"/>
    </source>
</evidence>
<dbReference type="OrthoDB" id="8062037at2759"/>
<feature type="region of interest" description="Disordered" evidence="9">
    <location>
        <begin position="621"/>
        <end position="726"/>
    </location>
</feature>
<feature type="compositionally biased region" description="Basic residues" evidence="9">
    <location>
        <begin position="104"/>
        <end position="115"/>
    </location>
</feature>
<dbReference type="InterPro" id="IPR001841">
    <property type="entry name" value="Znf_RING"/>
</dbReference>
<sequence>MGQHTSRVSRPTTEEPANVVESSRRINDIDNGADTTPGRSQNPHSSLDPELLSSDIPSSSKRSKRKSIIGAITGRSKPSTASARGRMDSTASSATERSSNVPSNRRRWRMSRRWSRTPTESNEDIAVSSSRPGGEDVEGASGSVLGRKGKERATESPAIETGPPSAISILHPNTLPFVEAPDESSSARVVPVEQADAELERNPRTTIGPEEATDEEVIRPSSSPDDPPPPPPESTAPPVPPITDSRNDGPVRPPGRQFPPAGTLVVVQGVVHTTDVAASSQPSQTPAPRPPGRSASVPVSDRNTGRNRLSSLISRPMHSRPTSFVSPDSQSPSQSSDQASSDSRNSQDESSFTSEDAQAAISTTGDSPQQGPTESQSPSRFTPLSPTSIDVLGTLLSVATAATAASLVTGSSDPLFSSGLALPGATNLQPPTTLHDPDLSANRPTSPTPTAGLGGRERMRSAWDNIRDRIGLRNSASNTSGSSSTPGINPLGSTDRADPRSQLLAEMARAFNLGMGLESNTTNGPSASAGGSDPSSPPIEVNLGAAPNANRPLPPEDSFERFLMDLQIDLRRTLTEEPSQLVPETPAPVSNAAPSQSSAEDSRSDFLPWPLAFDELMDGVRPQSASGENVTSSGEDSSAQASADPQGDVENDNLPSLMELSDSDSDSDDVGTQTGSHLDSSTSTTSTIPAAAPDISITDTGAVPPPPLIPSLGPRTASGSERRPGGGINWWRMYRFPPQQAPSSQGLAVPGSLSTASPSNPLSSLASGVPMPLPADAASSTNSSDLNNGAVAAGDNMIVPVIVVGLQSVNSTGRDAYTLARTHTPDETHGGANDNATEGGVDADDVDDDMADGRPGTPRGRPWRSRAANAFRGLRPGRRDDAPAVTRAGEGNGSTTFFIYVIGGYYPPNHHLVTGNDPLDSFEALWELAELLGQVKPPTATKEDIAKSGLEVIRQAELETYEKDGRVSSNCIDRCLICLEDYVPEDDLRLLTCRHLFHKNCVDRWLETGRNNCPACRSQGVSTGPGSSVPGEVPSMA</sequence>